<evidence type="ECO:0000313" key="2">
    <source>
        <dbReference type="Proteomes" id="UP000765509"/>
    </source>
</evidence>
<dbReference type="Proteomes" id="UP000765509">
    <property type="component" value="Unassembled WGS sequence"/>
</dbReference>
<dbReference type="OrthoDB" id="3929326at2759"/>
<gene>
    <name evidence="1" type="ORF">O181_009075</name>
</gene>
<protein>
    <submittedName>
        <fullName evidence="1">Uncharacterized protein</fullName>
    </submittedName>
</protein>
<evidence type="ECO:0000313" key="1">
    <source>
        <dbReference type="EMBL" id="MBW0469360.1"/>
    </source>
</evidence>
<dbReference type="AlphaFoldDB" id="A0A9Q3GJI9"/>
<organism evidence="1 2">
    <name type="scientific">Austropuccinia psidii MF-1</name>
    <dbReference type="NCBI Taxonomy" id="1389203"/>
    <lineage>
        <taxon>Eukaryota</taxon>
        <taxon>Fungi</taxon>
        <taxon>Dikarya</taxon>
        <taxon>Basidiomycota</taxon>
        <taxon>Pucciniomycotina</taxon>
        <taxon>Pucciniomycetes</taxon>
        <taxon>Pucciniales</taxon>
        <taxon>Sphaerophragmiaceae</taxon>
        <taxon>Austropuccinia</taxon>
    </lineage>
</organism>
<reference evidence="1" key="1">
    <citation type="submission" date="2021-03" db="EMBL/GenBank/DDBJ databases">
        <title>Draft genome sequence of rust myrtle Austropuccinia psidii MF-1, a brazilian biotype.</title>
        <authorList>
            <person name="Quecine M.C."/>
            <person name="Pachon D.M.R."/>
            <person name="Bonatelli M.L."/>
            <person name="Correr F.H."/>
            <person name="Franceschini L.M."/>
            <person name="Leite T.F."/>
            <person name="Margarido G.R.A."/>
            <person name="Almeida C.A."/>
            <person name="Ferrarezi J.A."/>
            <person name="Labate C.A."/>
        </authorList>
    </citation>
    <scope>NUCLEOTIDE SEQUENCE</scope>
    <source>
        <strain evidence="1">MF-1</strain>
    </source>
</reference>
<dbReference type="EMBL" id="AVOT02002158">
    <property type="protein sequence ID" value="MBW0469360.1"/>
    <property type="molecule type" value="Genomic_DNA"/>
</dbReference>
<proteinExistence type="predicted"/>
<keyword evidence="2" id="KW-1185">Reference proteome</keyword>
<accession>A0A9Q3GJI9</accession>
<comment type="caution">
    <text evidence="1">The sequence shown here is derived from an EMBL/GenBank/DDBJ whole genome shotgun (WGS) entry which is preliminary data.</text>
</comment>
<name>A0A9Q3GJI9_9BASI</name>
<sequence length="127" mass="14789">MLEKGWNPRCAYDTLKKDLVDIHPTENSFKLILDKARNHSNRCMQDSFKYGKEIWEKGHTPPDFKVRDLVLVLTLSLNSIKFPKKLKDYFAGLFMIRSLHGLNPEQLELTGELIDKHPAFPVRLIKP</sequence>